<dbReference type="PROSITE" id="PS01124">
    <property type="entry name" value="HTH_ARAC_FAMILY_2"/>
    <property type="match status" value="1"/>
</dbReference>
<dbReference type="InterPro" id="IPR037046">
    <property type="entry name" value="AlkA_N_sf"/>
</dbReference>
<keyword evidence="16" id="KW-1185">Reference proteome</keyword>
<evidence type="ECO:0000256" key="10">
    <source>
        <dbReference type="ARBA" id="ARBA00023125"/>
    </source>
</evidence>
<dbReference type="Pfam" id="PF02805">
    <property type="entry name" value="Ada_Zn_binding"/>
    <property type="match status" value="1"/>
</dbReference>
<evidence type="ECO:0000313" key="16">
    <source>
        <dbReference type="Proteomes" id="UP001352263"/>
    </source>
</evidence>
<keyword evidence="10" id="KW-0238">DNA-binding</keyword>
<dbReference type="InterPro" id="IPR051912">
    <property type="entry name" value="Alkylbase_DNA_Glycosylase/TA"/>
</dbReference>
<dbReference type="SMART" id="SM00342">
    <property type="entry name" value="HTH_ARAC"/>
    <property type="match status" value="1"/>
</dbReference>
<keyword evidence="8" id="KW-0862">Zinc</keyword>
<dbReference type="SUPFAM" id="SSF55945">
    <property type="entry name" value="TATA-box binding protein-like"/>
    <property type="match status" value="1"/>
</dbReference>
<evidence type="ECO:0000256" key="5">
    <source>
        <dbReference type="ARBA" id="ARBA00022679"/>
    </source>
</evidence>
<evidence type="ECO:0000256" key="8">
    <source>
        <dbReference type="ARBA" id="ARBA00022833"/>
    </source>
</evidence>
<dbReference type="InterPro" id="IPR009057">
    <property type="entry name" value="Homeodomain-like_sf"/>
</dbReference>
<dbReference type="InterPro" id="IPR023170">
    <property type="entry name" value="HhH_base_excis_C"/>
</dbReference>
<evidence type="ECO:0000256" key="1">
    <source>
        <dbReference type="ARBA" id="ARBA00000086"/>
    </source>
</evidence>
<dbReference type="Gene3D" id="1.10.10.60">
    <property type="entry name" value="Homeodomain-like"/>
    <property type="match status" value="1"/>
</dbReference>
<proteinExistence type="predicted"/>
<comment type="catalytic activity">
    <reaction evidence="1">
        <text>Hydrolysis of alkylated DNA, releasing 3-methyladenine, 3-methylguanine, 7-methylguanine and 7-methyladenine.</text>
        <dbReference type="EC" id="3.2.2.21"/>
    </reaction>
</comment>
<dbReference type="InterPro" id="IPR035451">
    <property type="entry name" value="Ada-like_dom_sf"/>
</dbReference>
<keyword evidence="6" id="KW-0479">Metal-binding</keyword>
<dbReference type="CDD" id="cd00056">
    <property type="entry name" value="ENDO3c"/>
    <property type="match status" value="1"/>
</dbReference>
<dbReference type="PANTHER" id="PTHR43003:SF13">
    <property type="entry name" value="DNA-3-METHYLADENINE GLYCOSYLASE 2"/>
    <property type="match status" value="1"/>
</dbReference>
<organism evidence="15 16">
    <name type="scientific">Noviherbaspirillum album</name>
    <dbReference type="NCBI Taxonomy" id="3080276"/>
    <lineage>
        <taxon>Bacteria</taxon>
        <taxon>Pseudomonadati</taxon>
        <taxon>Pseudomonadota</taxon>
        <taxon>Betaproteobacteria</taxon>
        <taxon>Burkholderiales</taxon>
        <taxon>Oxalobacteraceae</taxon>
        <taxon>Noviherbaspirillum</taxon>
    </lineage>
</organism>
<dbReference type="Pfam" id="PF06029">
    <property type="entry name" value="AlkA_N"/>
    <property type="match status" value="1"/>
</dbReference>
<dbReference type="SMART" id="SM00478">
    <property type="entry name" value="ENDO3c"/>
    <property type="match status" value="1"/>
</dbReference>
<evidence type="ECO:0000313" key="15">
    <source>
        <dbReference type="EMBL" id="MEC4718817.1"/>
    </source>
</evidence>
<dbReference type="InterPro" id="IPR010316">
    <property type="entry name" value="AlkA_N"/>
</dbReference>
<evidence type="ECO:0000256" key="11">
    <source>
        <dbReference type="ARBA" id="ARBA00023159"/>
    </source>
</evidence>
<gene>
    <name evidence="15" type="ORF">RY831_06645</name>
</gene>
<evidence type="ECO:0000256" key="3">
    <source>
        <dbReference type="ARBA" id="ARBA00012000"/>
    </source>
</evidence>
<dbReference type="SMART" id="SM01009">
    <property type="entry name" value="AlkA_N"/>
    <property type="match status" value="1"/>
</dbReference>
<dbReference type="Pfam" id="PF00730">
    <property type="entry name" value="HhH-GPD"/>
    <property type="match status" value="1"/>
</dbReference>
<reference evidence="15 16" key="1">
    <citation type="submission" date="2023-10" db="EMBL/GenBank/DDBJ databases">
        <title>Noviherbaspirillum sp. CPCC 100848 genome assembly.</title>
        <authorList>
            <person name="Li X.Y."/>
            <person name="Fang X.M."/>
        </authorList>
    </citation>
    <scope>NUCLEOTIDE SEQUENCE [LARGE SCALE GENOMIC DNA]</scope>
    <source>
        <strain evidence="15 16">CPCC 100848</strain>
    </source>
</reference>
<evidence type="ECO:0000256" key="4">
    <source>
        <dbReference type="ARBA" id="ARBA00022603"/>
    </source>
</evidence>
<keyword evidence="7" id="KW-0227">DNA damage</keyword>
<dbReference type="EMBL" id="JAWIIV010000004">
    <property type="protein sequence ID" value="MEC4718817.1"/>
    <property type="molecule type" value="Genomic_DNA"/>
</dbReference>
<keyword evidence="9" id="KW-0805">Transcription regulation</keyword>
<name>A0ABU6J5A2_9BURK</name>
<dbReference type="Proteomes" id="UP001352263">
    <property type="component" value="Unassembled WGS sequence"/>
</dbReference>
<evidence type="ECO:0000256" key="7">
    <source>
        <dbReference type="ARBA" id="ARBA00022763"/>
    </source>
</evidence>
<dbReference type="InterPro" id="IPR004026">
    <property type="entry name" value="Ada_DNA_repair_Zn-bd"/>
</dbReference>
<dbReference type="RefSeq" id="WP_326505539.1">
    <property type="nucleotide sequence ID" value="NZ_JAWIIV010000004.1"/>
</dbReference>
<feature type="domain" description="HTH araC/xylS-type" evidence="14">
    <location>
        <begin position="91"/>
        <end position="193"/>
    </location>
</feature>
<dbReference type="SUPFAM" id="SSF57884">
    <property type="entry name" value="Ada DNA repair protein, N-terminal domain (N-Ada 10)"/>
    <property type="match status" value="1"/>
</dbReference>
<evidence type="ECO:0000259" key="14">
    <source>
        <dbReference type="PROSITE" id="PS01124"/>
    </source>
</evidence>
<dbReference type="SUPFAM" id="SSF48150">
    <property type="entry name" value="DNA-glycosylase"/>
    <property type="match status" value="1"/>
</dbReference>
<evidence type="ECO:0000256" key="9">
    <source>
        <dbReference type="ARBA" id="ARBA00023015"/>
    </source>
</evidence>
<dbReference type="Gene3D" id="3.40.10.10">
    <property type="entry name" value="DNA Methylphosphotriester Repair Domain"/>
    <property type="match status" value="1"/>
</dbReference>
<dbReference type="InterPro" id="IPR018062">
    <property type="entry name" value="HTH_AraC-typ_CS"/>
</dbReference>
<sequence>MDTSATPLHDSLRGLDSDSCYRALAARDTRFDGVFFTGVTTTGIYCRPVCTVKTPRPTSCRFFGSAAAAEAAGFRPCLRCRPELAPYALQENLAHAVWQRIAGGALNDGNVERLADEVGLSSRQLRRVLMQHFGVTPVELAQTQRLLFAKKLLQETRLPMADVAFAAGFGSVRRFNALFAQRYGIAPGDIRRAGEGAAPAAPGALTLRLAYRPPLDWTQMLAYLSHRAIAGVEQVRLDDGKGGSYARSVSIDGSLGWLRVAHRPERSQLELEVAPSLAGVLMPLVARVRAQFDLDANPAVIAGHLGRDALLGERLKSMPGLRVPGAFDAFELGIRAVLGQQVSVAGATTLSGRLVERFGTGMEAPFDRVTHRFPLPAALAGASVTDIAAIGLPLSRAQTILNLARFAADGGMRMRPGLTLEESIARLRSVRGIGDWTAHYIALRALRFPDAFPAGDLGLQKAAADEGGRLTEKQLAARAAAWSPWRGYAALALWMG</sequence>
<keyword evidence="5" id="KW-0808">Transferase</keyword>
<evidence type="ECO:0000256" key="2">
    <source>
        <dbReference type="ARBA" id="ARBA00001947"/>
    </source>
</evidence>
<evidence type="ECO:0000256" key="13">
    <source>
        <dbReference type="ARBA" id="ARBA00023204"/>
    </source>
</evidence>
<dbReference type="Gene3D" id="3.30.310.20">
    <property type="entry name" value="DNA-3-methyladenine glycosylase AlkA, N-terminal domain"/>
    <property type="match status" value="1"/>
</dbReference>
<keyword evidence="12" id="KW-0804">Transcription</keyword>
<keyword evidence="11" id="KW-0010">Activator</keyword>
<dbReference type="EC" id="3.2.2.21" evidence="3"/>
<protein>
    <recommendedName>
        <fullName evidence="3">DNA-3-methyladenine glycosylase II</fullName>
        <ecNumber evidence="3">3.2.2.21</ecNumber>
    </recommendedName>
</protein>
<dbReference type="PANTHER" id="PTHR43003">
    <property type="entry name" value="DNA-3-METHYLADENINE GLYCOSYLASE"/>
    <property type="match status" value="1"/>
</dbReference>
<dbReference type="Pfam" id="PF12833">
    <property type="entry name" value="HTH_18"/>
    <property type="match status" value="1"/>
</dbReference>
<dbReference type="Gene3D" id="1.10.340.30">
    <property type="entry name" value="Hypothetical protein, domain 2"/>
    <property type="match status" value="1"/>
</dbReference>
<dbReference type="InterPro" id="IPR018060">
    <property type="entry name" value="HTH_AraC"/>
</dbReference>
<dbReference type="Gene3D" id="1.10.1670.10">
    <property type="entry name" value="Helix-hairpin-Helix base-excision DNA repair enzymes (C-terminal)"/>
    <property type="match status" value="1"/>
</dbReference>
<dbReference type="SUPFAM" id="SSF46689">
    <property type="entry name" value="Homeodomain-like"/>
    <property type="match status" value="1"/>
</dbReference>
<dbReference type="InterPro" id="IPR011257">
    <property type="entry name" value="DNA_glycosylase"/>
</dbReference>
<dbReference type="PROSITE" id="PS00041">
    <property type="entry name" value="HTH_ARAC_FAMILY_1"/>
    <property type="match status" value="1"/>
</dbReference>
<evidence type="ECO:0000256" key="12">
    <source>
        <dbReference type="ARBA" id="ARBA00023163"/>
    </source>
</evidence>
<evidence type="ECO:0000256" key="6">
    <source>
        <dbReference type="ARBA" id="ARBA00022723"/>
    </source>
</evidence>
<keyword evidence="13" id="KW-0234">DNA repair</keyword>
<accession>A0ABU6J5A2</accession>
<keyword evidence="4" id="KW-0489">Methyltransferase</keyword>
<comment type="caution">
    <text evidence="15">The sequence shown here is derived from an EMBL/GenBank/DDBJ whole genome shotgun (WGS) entry which is preliminary data.</text>
</comment>
<comment type="cofactor">
    <cofactor evidence="2">
        <name>Zn(2+)</name>
        <dbReference type="ChEBI" id="CHEBI:29105"/>
    </cofactor>
</comment>
<dbReference type="InterPro" id="IPR003265">
    <property type="entry name" value="HhH-GPD_domain"/>
</dbReference>